<dbReference type="Gene3D" id="3.40.50.10540">
    <property type="entry name" value="Crotonobetainyl-coa:carnitine coa-transferase, domain 1"/>
    <property type="match status" value="1"/>
</dbReference>
<reference evidence="2" key="1">
    <citation type="journal article" date="2019" name="Int. J. Syst. Evol. Microbiol.">
        <title>The Global Catalogue of Microorganisms (GCM) 10K type strain sequencing project: providing services to taxonomists for standard genome sequencing and annotation.</title>
        <authorList>
            <consortium name="The Broad Institute Genomics Platform"/>
            <consortium name="The Broad Institute Genome Sequencing Center for Infectious Disease"/>
            <person name="Wu L."/>
            <person name="Ma J."/>
        </authorList>
    </citation>
    <scope>NUCLEOTIDE SEQUENCE [LARGE SCALE GENOMIC DNA]</scope>
    <source>
        <strain evidence="2">CGMCC 1.12750</strain>
    </source>
</reference>
<dbReference type="InterPro" id="IPR044855">
    <property type="entry name" value="CoA-Trfase_III_dom3_sf"/>
</dbReference>
<organism evidence="1 2">
    <name type="scientific">Plastorhodobacter daqingensis</name>
    <dbReference type="NCBI Taxonomy" id="1387281"/>
    <lineage>
        <taxon>Bacteria</taxon>
        <taxon>Pseudomonadati</taxon>
        <taxon>Pseudomonadota</taxon>
        <taxon>Alphaproteobacteria</taxon>
        <taxon>Rhodobacterales</taxon>
        <taxon>Paracoccaceae</taxon>
        <taxon>Plastorhodobacter</taxon>
    </lineage>
</organism>
<dbReference type="Gene3D" id="3.30.1540.10">
    <property type="entry name" value="formyl-coa transferase, domain 3"/>
    <property type="match status" value="1"/>
</dbReference>
<proteinExistence type="predicted"/>
<dbReference type="PANTHER" id="PTHR48228:SF5">
    <property type="entry name" value="ALPHA-METHYLACYL-COA RACEMASE"/>
    <property type="match status" value="1"/>
</dbReference>
<accession>A0ABW2UK47</accession>
<dbReference type="GO" id="GO:0016740">
    <property type="term" value="F:transferase activity"/>
    <property type="evidence" value="ECO:0007669"/>
    <property type="project" value="UniProtKB-KW"/>
</dbReference>
<protein>
    <submittedName>
        <fullName evidence="1">CoA transferase</fullName>
    </submittedName>
</protein>
<dbReference type="PANTHER" id="PTHR48228">
    <property type="entry name" value="SUCCINYL-COA--D-CITRAMALATE COA-TRANSFERASE"/>
    <property type="match status" value="1"/>
</dbReference>
<name>A0ABW2UK47_9RHOB</name>
<keyword evidence="2" id="KW-1185">Reference proteome</keyword>
<dbReference type="Pfam" id="PF02515">
    <property type="entry name" value="CoA_transf_3"/>
    <property type="match status" value="1"/>
</dbReference>
<comment type="caution">
    <text evidence="1">The sequence shown here is derived from an EMBL/GenBank/DDBJ whole genome shotgun (WGS) entry which is preliminary data.</text>
</comment>
<dbReference type="RefSeq" id="WP_377400836.1">
    <property type="nucleotide sequence ID" value="NZ_JBHTFQ010000003.1"/>
</dbReference>
<dbReference type="InterPro" id="IPR003673">
    <property type="entry name" value="CoA-Trfase_fam_III"/>
</dbReference>
<gene>
    <name evidence="1" type="ORF">ACFQXB_06295</name>
</gene>
<dbReference type="InterPro" id="IPR023606">
    <property type="entry name" value="CoA-Trfase_III_dom_1_sf"/>
</dbReference>
<evidence type="ECO:0000313" key="2">
    <source>
        <dbReference type="Proteomes" id="UP001596516"/>
    </source>
</evidence>
<dbReference type="Proteomes" id="UP001596516">
    <property type="component" value="Unassembled WGS sequence"/>
</dbReference>
<dbReference type="SUPFAM" id="SSF89796">
    <property type="entry name" value="CoA-transferase family III (CaiB/BaiF)"/>
    <property type="match status" value="1"/>
</dbReference>
<dbReference type="EMBL" id="JBHTFQ010000003">
    <property type="protein sequence ID" value="MFC7703799.1"/>
    <property type="molecule type" value="Genomic_DNA"/>
</dbReference>
<keyword evidence="1" id="KW-0808">Transferase</keyword>
<sequence length="359" mass="39054">MNMLQGIRVLELADGLVDFGGRMLAELGADVVSVADAAPRSHARTLAWHHGKTRLELDDPQAIARLAAMADIILDGRREGDRLTSAEIPESCIHICVQAFPHAPDRRVTDLTLMAMSGLMAITGDPDHPPLRFPGEQAYALTGIQAATAALLALHARRRDGKGQRAVVSALQSATLANYREAVMYEWTGRIGRRTGNMLVRGASGVRQIWPCRDGHVTWSMIDNPGMMRALVRVMDDAGEAGELATVNWDATLVADTPQEVIDRWQRIVADFFAVRGKSELEDLSLRLGWGLSPISDPQEVRESLHLQARGLFVQVMDEVTGQEAALPGPLFRAQAEGAPPRRLARPVPASAFTGWDGA</sequence>
<dbReference type="InterPro" id="IPR050509">
    <property type="entry name" value="CoA-transferase_III"/>
</dbReference>
<evidence type="ECO:0000313" key="1">
    <source>
        <dbReference type="EMBL" id="MFC7703799.1"/>
    </source>
</evidence>